<evidence type="ECO:0000313" key="1">
    <source>
        <dbReference type="EMBL" id="KGE84843.1"/>
    </source>
</evidence>
<name>A0A098RZ97_9BACT</name>
<gene>
    <name evidence="1" type="ORF">IX84_31370</name>
</gene>
<sequence>MNVSEINEEILCVLKREEKTDKIILDVVEIEKDLEPDFRGLLNQFERNGNTANSIVHYIKNHRKLKVLFNRYDYCARLNMAYQGLDSTFELIEEKYQSKFDHIKDKEKKQEAIKKEKDKLLKECKERLHANYLQKAYKKCRKDKEILAFSHRRVGWGAPKYDLNENFSIELKTNFGYGSVSYFYTKIKYKDLDIIPFSDWVNYRISRIFEIVLYSSKHTLSNESWYDAMSYVAEACNISSKDEDLFVQKYIVDQCKELITGLQNILNSSTFRLKGYVFLNQEKGYIDLKLSGHNLTEFRGEKISGALELIGNHSAGISIAPEQIRYEWLSLGSEEFFHSLKSGVSLFSGCR</sequence>
<dbReference type="AlphaFoldDB" id="A0A098RZ97"/>
<evidence type="ECO:0000313" key="2">
    <source>
        <dbReference type="Proteomes" id="UP000029736"/>
    </source>
</evidence>
<comment type="caution">
    <text evidence="1">The sequence shown here is derived from an EMBL/GenBank/DDBJ whole genome shotgun (WGS) entry which is preliminary data.</text>
</comment>
<dbReference type="Proteomes" id="UP000029736">
    <property type="component" value="Unassembled WGS sequence"/>
</dbReference>
<dbReference type="EMBL" id="JPOS01000109">
    <property type="protein sequence ID" value="KGE84843.1"/>
    <property type="molecule type" value="Genomic_DNA"/>
</dbReference>
<accession>A0A098RZ97</accession>
<organism evidence="1 2">
    <name type="scientific">Phaeodactylibacter xiamenensis</name>
    <dbReference type="NCBI Taxonomy" id="1524460"/>
    <lineage>
        <taxon>Bacteria</taxon>
        <taxon>Pseudomonadati</taxon>
        <taxon>Bacteroidota</taxon>
        <taxon>Saprospiria</taxon>
        <taxon>Saprospirales</taxon>
        <taxon>Haliscomenobacteraceae</taxon>
        <taxon>Phaeodactylibacter</taxon>
    </lineage>
</organism>
<protein>
    <submittedName>
        <fullName evidence="1">Uncharacterized protein</fullName>
    </submittedName>
</protein>
<proteinExistence type="predicted"/>
<keyword evidence="2" id="KW-1185">Reference proteome</keyword>
<reference evidence="1 2" key="1">
    <citation type="journal article" date="2014" name="Int. J. Syst. Evol. Microbiol.">
        <title>Phaeodactylibacter xiamenensis gen. nov., sp. nov., a member of the family Saprospiraceae isolated from the marine alga Phaeodactylum tricornutum.</title>
        <authorList>
            <person name="Chen Z.Jr."/>
            <person name="Lei X."/>
            <person name="Lai Q."/>
            <person name="Li Y."/>
            <person name="Zhang B."/>
            <person name="Zhang J."/>
            <person name="Zhang H."/>
            <person name="Yang L."/>
            <person name="Zheng W."/>
            <person name="Tian Y."/>
            <person name="Yu Z."/>
            <person name="Xu H.Jr."/>
            <person name="Zheng T."/>
        </authorList>
    </citation>
    <scope>NUCLEOTIDE SEQUENCE [LARGE SCALE GENOMIC DNA]</scope>
    <source>
        <strain evidence="1 2">KD52</strain>
    </source>
</reference>